<dbReference type="RefSeq" id="WP_209464695.1">
    <property type="nucleotide sequence ID" value="NZ_CP110224.1"/>
</dbReference>
<dbReference type="InterPro" id="IPR058627">
    <property type="entry name" value="MdtA-like_C"/>
</dbReference>
<dbReference type="InterPro" id="IPR011053">
    <property type="entry name" value="Single_hybrid_motif"/>
</dbReference>
<keyword evidence="3" id="KW-0732">Signal</keyword>
<reference evidence="6 7" key="1">
    <citation type="submission" date="2021-03" db="EMBL/GenBank/DDBJ databases">
        <title>Genomic Encyclopedia of Type Strains, Phase IV (KMG-IV): sequencing the most valuable type-strain genomes for metagenomic binning, comparative biology and taxonomic classification.</title>
        <authorList>
            <person name="Goeker M."/>
        </authorList>
    </citation>
    <scope>NUCLEOTIDE SEQUENCE [LARGE SCALE GENOMIC DNA]</scope>
    <source>
        <strain evidence="6 7">DSM 25609</strain>
    </source>
</reference>
<keyword evidence="7" id="KW-1185">Reference proteome</keyword>
<comment type="caution">
    <text evidence="6">The sequence shown here is derived from an EMBL/GenBank/DDBJ whole genome shotgun (WGS) entry which is preliminary data.</text>
</comment>
<evidence type="ECO:0000313" key="7">
    <source>
        <dbReference type="Proteomes" id="UP001519345"/>
    </source>
</evidence>
<dbReference type="InterPro" id="IPR000089">
    <property type="entry name" value="Biotin_lipoyl"/>
</dbReference>
<evidence type="ECO:0000256" key="2">
    <source>
        <dbReference type="SAM" id="MobiDB-lite"/>
    </source>
</evidence>
<dbReference type="Proteomes" id="UP001519345">
    <property type="component" value="Unassembled WGS sequence"/>
</dbReference>
<dbReference type="Gene3D" id="2.40.420.20">
    <property type="match status" value="1"/>
</dbReference>
<dbReference type="InterPro" id="IPR006143">
    <property type="entry name" value="RND_pump_MFP"/>
</dbReference>
<evidence type="ECO:0000256" key="1">
    <source>
        <dbReference type="ARBA" id="ARBA00009477"/>
    </source>
</evidence>
<name>A0ABS4IM83_9BACI</name>
<dbReference type="PROSITE" id="PS51257">
    <property type="entry name" value="PROKAR_LIPOPROTEIN"/>
    <property type="match status" value="1"/>
</dbReference>
<feature type="compositionally biased region" description="Acidic residues" evidence="2">
    <location>
        <begin position="25"/>
        <end position="37"/>
    </location>
</feature>
<feature type="region of interest" description="Disordered" evidence="2">
    <location>
        <begin position="25"/>
        <end position="47"/>
    </location>
</feature>
<feature type="compositionally biased region" description="Low complexity" evidence="2">
    <location>
        <begin position="38"/>
        <end position="47"/>
    </location>
</feature>
<dbReference type="Gene3D" id="2.40.50.100">
    <property type="match status" value="1"/>
</dbReference>
<feature type="signal peptide" evidence="3">
    <location>
        <begin position="1"/>
        <end position="19"/>
    </location>
</feature>
<protein>
    <submittedName>
        <fullName evidence="6">Multidrug efflux pump subunit AcrA (Membrane-fusion protein)</fullName>
    </submittedName>
</protein>
<dbReference type="PANTHER" id="PTHR30469">
    <property type="entry name" value="MULTIDRUG RESISTANCE PROTEIN MDTA"/>
    <property type="match status" value="1"/>
</dbReference>
<gene>
    <name evidence="6" type="ORF">J2Z83_003830</name>
</gene>
<proteinExistence type="inferred from homology"/>
<organism evidence="6 7">
    <name type="scientific">Virgibacillus natechei</name>
    <dbReference type="NCBI Taxonomy" id="1216297"/>
    <lineage>
        <taxon>Bacteria</taxon>
        <taxon>Bacillati</taxon>
        <taxon>Bacillota</taxon>
        <taxon>Bacilli</taxon>
        <taxon>Bacillales</taxon>
        <taxon>Bacillaceae</taxon>
        <taxon>Virgibacillus</taxon>
    </lineage>
</organism>
<comment type="similarity">
    <text evidence="1">Belongs to the membrane fusion protein (MFP) (TC 8.A.1) family.</text>
</comment>
<dbReference type="EMBL" id="JAGGKX010000031">
    <property type="protein sequence ID" value="MBP1971675.1"/>
    <property type="molecule type" value="Genomic_DNA"/>
</dbReference>
<dbReference type="Pfam" id="PF25967">
    <property type="entry name" value="RND-MFP_C"/>
    <property type="match status" value="1"/>
</dbReference>
<evidence type="ECO:0000259" key="4">
    <source>
        <dbReference type="Pfam" id="PF00364"/>
    </source>
</evidence>
<dbReference type="Pfam" id="PF00364">
    <property type="entry name" value="Biotin_lipoyl"/>
    <property type="match status" value="1"/>
</dbReference>
<dbReference type="CDD" id="cd06849">
    <property type="entry name" value="lipoyl_domain"/>
    <property type="match status" value="1"/>
</dbReference>
<feature type="domain" description="Multidrug resistance protein MdtA-like C-terminal permuted SH3" evidence="5">
    <location>
        <begin position="219"/>
        <end position="277"/>
    </location>
</feature>
<evidence type="ECO:0000256" key="3">
    <source>
        <dbReference type="SAM" id="SignalP"/>
    </source>
</evidence>
<dbReference type="NCBIfam" id="TIGR01730">
    <property type="entry name" value="RND_mfp"/>
    <property type="match status" value="1"/>
</dbReference>
<feature type="chain" id="PRO_5046976366" evidence="3">
    <location>
        <begin position="20"/>
        <end position="293"/>
    </location>
</feature>
<feature type="domain" description="Lipoyl-binding" evidence="4">
    <location>
        <begin position="76"/>
        <end position="136"/>
    </location>
</feature>
<evidence type="ECO:0000313" key="6">
    <source>
        <dbReference type="EMBL" id="MBP1971675.1"/>
    </source>
</evidence>
<sequence length="293" mass="31391">MRKLLISLTVILMMAFLAACMEEEDENGNESADENGEAAETLVETAEASEGDLVIERSIYGRTSPASTNPVMVENPGEIDTIEVETGDQVEEDDLIATITTAAGNQDITAAAAGEITNLEANEGDMISNEDPLAIIADFDTMSVAFSVTANVQSLFSIEDSLTTMVNDNEYETEITAVNKMPDDTGLYPVEGTLDNEDGNLLAGMIARVAVPENRVEDTVIVPTQAIVEEDDEAYVYVVNDDMEAVQTTVTIQESQTDETAIESDDMQEGDEVVVDGHMVLTDGGVVDVVEGE</sequence>
<evidence type="ECO:0000259" key="5">
    <source>
        <dbReference type="Pfam" id="PF25967"/>
    </source>
</evidence>
<dbReference type="SUPFAM" id="SSF51230">
    <property type="entry name" value="Single hybrid motif"/>
    <property type="match status" value="1"/>
</dbReference>
<accession>A0ABS4IM83</accession>